<dbReference type="SUPFAM" id="SSF55681">
    <property type="entry name" value="Class II aaRS and biotin synthetases"/>
    <property type="match status" value="1"/>
</dbReference>
<dbReference type="GO" id="GO:0005829">
    <property type="term" value="C:cytosol"/>
    <property type="evidence" value="ECO:0007669"/>
    <property type="project" value="TreeGrafter"/>
</dbReference>
<evidence type="ECO:0000313" key="1">
    <source>
        <dbReference type="EnsemblMetazoa" id="GAUT007565-PA"/>
    </source>
</evidence>
<reference evidence="1" key="1">
    <citation type="submission" date="2020-05" db="UniProtKB">
        <authorList>
            <consortium name="EnsemblMetazoa"/>
        </authorList>
    </citation>
    <scope>IDENTIFICATION</scope>
    <source>
        <strain evidence="1">TTRI</strain>
    </source>
</reference>
<dbReference type="STRING" id="7395.A0A1A9UKH4"/>
<evidence type="ECO:0000313" key="2">
    <source>
        <dbReference type="Proteomes" id="UP000078200"/>
    </source>
</evidence>
<dbReference type="PANTHER" id="PTHR42753">
    <property type="entry name" value="MITOCHONDRIAL RIBOSOME PROTEIN L39/PROLYL-TRNA LIGASE FAMILY MEMBER"/>
    <property type="match status" value="1"/>
</dbReference>
<dbReference type="Gene3D" id="3.30.930.10">
    <property type="entry name" value="Bira Bifunctional Protein, Domain 2"/>
    <property type="match status" value="1"/>
</dbReference>
<evidence type="ECO:0008006" key="3">
    <source>
        <dbReference type="Google" id="ProtNLM"/>
    </source>
</evidence>
<dbReference type="InterPro" id="IPR050062">
    <property type="entry name" value="Pro-tRNA_synthetase"/>
</dbReference>
<dbReference type="VEuPathDB" id="VectorBase:GAUT007565"/>
<sequence>MRISQYYLATLKEVSSKIESISHQLMLRSGMICKVASGLYSWLPTGLRVLKKIKKIIRCEMNKTGAVEILMPIMHPASLWQKSGRYNAYGLELFNNKEIPFIGLALRDDHVLDVNKAEQLYLVKKPLKLLSDSEEQILIINIFSESIGIEM</sequence>
<dbReference type="GO" id="GO:0006433">
    <property type="term" value="P:prolyl-tRNA aminoacylation"/>
    <property type="evidence" value="ECO:0007669"/>
    <property type="project" value="TreeGrafter"/>
</dbReference>
<dbReference type="InterPro" id="IPR045864">
    <property type="entry name" value="aa-tRNA-synth_II/BPL/LPL"/>
</dbReference>
<accession>A0A1A9UKH4</accession>
<dbReference type="EnsemblMetazoa" id="GAUT007565-RA">
    <property type="protein sequence ID" value="GAUT007565-PA"/>
    <property type="gene ID" value="GAUT007565"/>
</dbReference>
<protein>
    <recommendedName>
        <fullName evidence="3">Proline--tRNA ligase</fullName>
    </recommendedName>
</protein>
<keyword evidence="2" id="KW-1185">Reference proteome</keyword>
<organism evidence="1 2">
    <name type="scientific">Glossina austeni</name>
    <name type="common">Savannah tsetse fly</name>
    <dbReference type="NCBI Taxonomy" id="7395"/>
    <lineage>
        <taxon>Eukaryota</taxon>
        <taxon>Metazoa</taxon>
        <taxon>Ecdysozoa</taxon>
        <taxon>Arthropoda</taxon>
        <taxon>Hexapoda</taxon>
        <taxon>Insecta</taxon>
        <taxon>Pterygota</taxon>
        <taxon>Neoptera</taxon>
        <taxon>Endopterygota</taxon>
        <taxon>Diptera</taxon>
        <taxon>Brachycera</taxon>
        <taxon>Muscomorpha</taxon>
        <taxon>Hippoboscoidea</taxon>
        <taxon>Glossinidae</taxon>
        <taxon>Glossina</taxon>
    </lineage>
</organism>
<dbReference type="GO" id="GO:0004827">
    <property type="term" value="F:proline-tRNA ligase activity"/>
    <property type="evidence" value="ECO:0007669"/>
    <property type="project" value="TreeGrafter"/>
</dbReference>
<dbReference type="AlphaFoldDB" id="A0A1A9UKH4"/>
<proteinExistence type="predicted"/>
<dbReference type="Proteomes" id="UP000078200">
    <property type="component" value="Unassembled WGS sequence"/>
</dbReference>
<name>A0A1A9UKH4_GLOAU</name>
<dbReference type="PANTHER" id="PTHR42753:SF2">
    <property type="entry name" value="PROLINE--TRNA LIGASE"/>
    <property type="match status" value="1"/>
</dbReference>